<dbReference type="CDD" id="cd08878">
    <property type="entry name" value="RHO_alpha_C_DMO-like"/>
    <property type="match status" value="1"/>
</dbReference>
<keyword evidence="2" id="KW-0479">Metal-binding</keyword>
<dbReference type="PROSITE" id="PS51296">
    <property type="entry name" value="RIESKE"/>
    <property type="match status" value="1"/>
</dbReference>
<keyword evidence="4" id="KW-0408">Iron</keyword>
<dbReference type="InterPro" id="IPR050584">
    <property type="entry name" value="Cholesterol_7-desaturase"/>
</dbReference>
<dbReference type="InterPro" id="IPR017941">
    <property type="entry name" value="Rieske_2Fe-2S"/>
</dbReference>
<dbReference type="SUPFAM" id="SSF50022">
    <property type="entry name" value="ISP domain"/>
    <property type="match status" value="1"/>
</dbReference>
<keyword evidence="7" id="KW-0223">Dioxygenase</keyword>
<evidence type="ECO:0000313" key="8">
    <source>
        <dbReference type="Proteomes" id="UP000503162"/>
    </source>
</evidence>
<organism evidence="7 8">
    <name type="scientific">Hydrogenophaga crocea</name>
    <dbReference type="NCBI Taxonomy" id="2716225"/>
    <lineage>
        <taxon>Bacteria</taxon>
        <taxon>Pseudomonadati</taxon>
        <taxon>Pseudomonadota</taxon>
        <taxon>Betaproteobacteria</taxon>
        <taxon>Burkholderiales</taxon>
        <taxon>Comamonadaceae</taxon>
        <taxon>Hydrogenophaga</taxon>
    </lineage>
</organism>
<keyword evidence="8" id="KW-1185">Reference proteome</keyword>
<dbReference type="Gene3D" id="3.90.380.10">
    <property type="entry name" value="Naphthalene 1,2-dioxygenase Alpha Subunit, Chain A, domain 1"/>
    <property type="match status" value="1"/>
</dbReference>
<dbReference type="Pfam" id="PF00355">
    <property type="entry name" value="Rieske"/>
    <property type="match status" value="1"/>
</dbReference>
<evidence type="ECO:0000256" key="3">
    <source>
        <dbReference type="ARBA" id="ARBA00023002"/>
    </source>
</evidence>
<evidence type="ECO:0000259" key="6">
    <source>
        <dbReference type="PROSITE" id="PS51296"/>
    </source>
</evidence>
<name>A0A6G8IIW7_9BURK</name>
<gene>
    <name evidence="7" type="ORF">G9Q37_13935</name>
</gene>
<evidence type="ECO:0000256" key="2">
    <source>
        <dbReference type="ARBA" id="ARBA00022723"/>
    </source>
</evidence>
<feature type="domain" description="Rieske" evidence="6">
    <location>
        <begin position="7"/>
        <end position="107"/>
    </location>
</feature>
<dbReference type="EMBL" id="CP049989">
    <property type="protein sequence ID" value="QIM53172.1"/>
    <property type="molecule type" value="Genomic_DNA"/>
</dbReference>
<dbReference type="GO" id="GO:0046872">
    <property type="term" value="F:metal ion binding"/>
    <property type="evidence" value="ECO:0007669"/>
    <property type="project" value="UniProtKB-KW"/>
</dbReference>
<dbReference type="Gene3D" id="2.102.10.10">
    <property type="entry name" value="Rieske [2Fe-2S] iron-sulphur domain"/>
    <property type="match status" value="1"/>
</dbReference>
<dbReference type="SUPFAM" id="SSF55961">
    <property type="entry name" value="Bet v1-like"/>
    <property type="match status" value="1"/>
</dbReference>
<dbReference type="InterPro" id="IPR036922">
    <property type="entry name" value="Rieske_2Fe-2S_sf"/>
</dbReference>
<reference evidence="7 8" key="1">
    <citation type="submission" date="2020-03" db="EMBL/GenBank/DDBJ databases">
        <title>Hydrogenophaga sp. nov. isolated from cyanobacterial mat.</title>
        <authorList>
            <person name="Thorat V."/>
            <person name="Kirdat K."/>
            <person name="Tiwarekar B."/>
            <person name="Costa E.D."/>
            <person name="Yadav A."/>
        </authorList>
    </citation>
    <scope>NUCLEOTIDE SEQUENCE [LARGE SCALE GENOMIC DNA]</scope>
    <source>
        <strain evidence="7 8">BA0156</strain>
    </source>
</reference>
<dbReference type="PANTHER" id="PTHR21266">
    <property type="entry name" value="IRON-SULFUR DOMAIN CONTAINING PROTEIN"/>
    <property type="match status" value="1"/>
</dbReference>
<evidence type="ECO:0000313" key="7">
    <source>
        <dbReference type="EMBL" id="QIM53172.1"/>
    </source>
</evidence>
<dbReference type="RefSeq" id="WP_166227985.1">
    <property type="nucleotide sequence ID" value="NZ_CP049989.1"/>
</dbReference>
<keyword evidence="5" id="KW-0411">Iron-sulfur</keyword>
<dbReference type="Pfam" id="PF19112">
    <property type="entry name" value="VanA_C"/>
    <property type="match status" value="1"/>
</dbReference>
<evidence type="ECO:0000256" key="1">
    <source>
        <dbReference type="ARBA" id="ARBA00022714"/>
    </source>
</evidence>
<evidence type="ECO:0000256" key="5">
    <source>
        <dbReference type="ARBA" id="ARBA00023014"/>
    </source>
</evidence>
<evidence type="ECO:0000256" key="4">
    <source>
        <dbReference type="ARBA" id="ARBA00023004"/>
    </source>
</evidence>
<sequence length="344" mass="38352">MFPKNTWYVGATPNEIDGKPLGRKICGESIVFFRGPDNTVAAVEDFCPHRGAPLSLGKVDNGKLVCGYHGLEMGCDGKTVAMPCQRVGGFPAVRTYPVVERYGFIWVWPGDAKEADPAKIHHLAWADDPAWSYCGGLYHVKCDYRLMIDNLMDLTHETYLHPTSIGQKEIDETPPKTRLDGNCAITERYMEGIMPPPFWQAGLRGNHLADDVPVDRWQICRFYPPSHVLIDVGVAHAGHGGFHADPKIKASSTVIDFITPETESSTWYFWGMARNFNAQDQALSEQIRSSLSKVFSEDLQMLEMQQQNLERNEGRKLLSLNIDGGGVQARRIIDQMLAAEKAAA</sequence>
<protein>
    <submittedName>
        <fullName evidence="7">Aromatic ring-hydroxylating dioxygenase subunit alpha</fullName>
    </submittedName>
</protein>
<dbReference type="GO" id="GO:0051537">
    <property type="term" value="F:2 iron, 2 sulfur cluster binding"/>
    <property type="evidence" value="ECO:0007669"/>
    <property type="project" value="UniProtKB-KW"/>
</dbReference>
<proteinExistence type="predicted"/>
<dbReference type="AlphaFoldDB" id="A0A6G8IIW7"/>
<dbReference type="KEGG" id="hcz:G9Q37_13935"/>
<keyword evidence="1" id="KW-0001">2Fe-2S</keyword>
<dbReference type="PANTHER" id="PTHR21266:SF60">
    <property type="entry name" value="3-KETOSTEROID-9-ALPHA-MONOOXYGENASE, OXYGENASE COMPONENT"/>
    <property type="match status" value="1"/>
</dbReference>
<dbReference type="Proteomes" id="UP000503162">
    <property type="component" value="Chromosome"/>
</dbReference>
<accession>A0A6G8IIW7</accession>
<dbReference type="GO" id="GO:0051213">
    <property type="term" value="F:dioxygenase activity"/>
    <property type="evidence" value="ECO:0007669"/>
    <property type="project" value="UniProtKB-KW"/>
</dbReference>
<dbReference type="InterPro" id="IPR044043">
    <property type="entry name" value="VanA_C_cat"/>
</dbReference>
<keyword evidence="3" id="KW-0560">Oxidoreductase</keyword>